<dbReference type="Proteomes" id="UP001058461">
    <property type="component" value="Chromosome"/>
</dbReference>
<keyword evidence="3" id="KW-0003">3Fe-4S</keyword>
<accession>A0ABY5HJ55</accession>
<dbReference type="SUPFAM" id="SSF56770">
    <property type="entry name" value="HydA/Nqo6-like"/>
    <property type="match status" value="1"/>
</dbReference>
<comment type="cofactor">
    <cofactor evidence="1">
        <name>[3Fe-4S] cluster</name>
        <dbReference type="ChEBI" id="CHEBI:21137"/>
    </cofactor>
</comment>
<keyword evidence="3" id="KW-0479">Metal-binding</keyword>
<organism evidence="5 6">
    <name type="scientific">Marinobacterium rhizophilum</name>
    <dbReference type="NCBI Taxonomy" id="420402"/>
    <lineage>
        <taxon>Bacteria</taxon>
        <taxon>Pseudomonadati</taxon>
        <taxon>Pseudomonadota</taxon>
        <taxon>Gammaproteobacteria</taxon>
        <taxon>Oceanospirillales</taxon>
        <taxon>Oceanospirillaceae</taxon>
        <taxon>Marinobacterium</taxon>
    </lineage>
</organism>
<dbReference type="EMBL" id="CP073347">
    <property type="protein sequence ID" value="UTW11628.1"/>
    <property type="molecule type" value="Genomic_DNA"/>
</dbReference>
<evidence type="ECO:0000256" key="2">
    <source>
        <dbReference type="ARBA" id="ARBA00023002"/>
    </source>
</evidence>
<dbReference type="InterPro" id="IPR037024">
    <property type="entry name" value="NiFe_Hase_small_N_sf"/>
</dbReference>
<keyword evidence="3" id="KW-0411">Iron-sulfur</keyword>
<evidence type="ECO:0000256" key="3">
    <source>
        <dbReference type="ARBA" id="ARBA00023291"/>
    </source>
</evidence>
<evidence type="ECO:0000313" key="6">
    <source>
        <dbReference type="Proteomes" id="UP001058461"/>
    </source>
</evidence>
<dbReference type="PANTHER" id="PTHR42845:SF3">
    <property type="entry name" value="CYTOSOLIC NIFE-HYDROGENASE, DELTA SUBUNIT"/>
    <property type="match status" value="1"/>
</dbReference>
<feature type="domain" description="NADH:ubiquinone oxidoreductase-like 20kDa subunit" evidence="4">
    <location>
        <begin position="14"/>
        <end position="151"/>
    </location>
</feature>
<gene>
    <name evidence="5" type="ORF">KDW95_20635</name>
</gene>
<keyword evidence="6" id="KW-1185">Reference proteome</keyword>
<proteinExistence type="predicted"/>
<keyword evidence="3" id="KW-0408">Iron</keyword>
<dbReference type="PANTHER" id="PTHR42845">
    <property type="entry name" value="COENZYME F420-REDUCING HYDROGENASE, GAMMA SUBUNIT"/>
    <property type="match status" value="1"/>
</dbReference>
<evidence type="ECO:0000259" key="4">
    <source>
        <dbReference type="Pfam" id="PF01058"/>
    </source>
</evidence>
<keyword evidence="2" id="KW-0560">Oxidoreductase</keyword>
<protein>
    <submittedName>
        <fullName evidence="5">Sulfhydrogenase subunit delta</fullName>
    </submittedName>
</protein>
<dbReference type="Gene3D" id="3.40.50.700">
    <property type="entry name" value="NADH:ubiquinone oxidoreductase-like, 20kDa subunit"/>
    <property type="match status" value="1"/>
</dbReference>
<evidence type="ECO:0000313" key="5">
    <source>
        <dbReference type="EMBL" id="UTW11628.1"/>
    </source>
</evidence>
<evidence type="ECO:0000256" key="1">
    <source>
        <dbReference type="ARBA" id="ARBA00001927"/>
    </source>
</evidence>
<dbReference type="RefSeq" id="WP_255853664.1">
    <property type="nucleotide sequence ID" value="NZ_CP073347.1"/>
</dbReference>
<reference evidence="5" key="1">
    <citation type="submission" date="2021-04" db="EMBL/GenBank/DDBJ databases">
        <title>Oceanospirillales bacteria with DddD are important DMSP degraders in coastal seawater.</title>
        <authorList>
            <person name="Liu J."/>
        </authorList>
    </citation>
    <scope>NUCLEOTIDE SEQUENCE</scope>
    <source>
        <strain evidence="5">D13-1</strain>
    </source>
</reference>
<dbReference type="Pfam" id="PF01058">
    <property type="entry name" value="Oxidored_q6"/>
    <property type="match status" value="1"/>
</dbReference>
<dbReference type="InterPro" id="IPR006137">
    <property type="entry name" value="NADH_UbQ_OxRdtase-like_20kDa"/>
</dbReference>
<name>A0ABY5HJ55_9GAMM</name>
<sequence>MAKASVAVHKLTSCSGCQSVILNMGENLLRLIELVDIRHFIEAGVNDPEAQVDIAFVEGSISTHEDEARIQRVREQSRFVVAIGACACSGGVQALRNVKDSALWAGAVYADPGYLDSLADSRPVAELIKVDLELWGCPISERQLIAAIRALLYGVAPVLPTEKVCQECKRAGQVCVLVSQASPCMGPVTRAGCGALCPSFGAPCYTCFGPSEQPNCDALGERLVGLGIPAHEVAERFVSISAGVKPFQRAWARWRIPVKELEP</sequence>
<dbReference type="InterPro" id="IPR051349">
    <property type="entry name" value="Hydrogenase_assoc-protein"/>
</dbReference>